<dbReference type="AlphaFoldDB" id="A0A4R6XTY7"/>
<organism evidence="2 3">
    <name type="scientific">Marinicella litoralis</name>
    <dbReference type="NCBI Taxonomy" id="644220"/>
    <lineage>
        <taxon>Bacteria</taxon>
        <taxon>Pseudomonadati</taxon>
        <taxon>Pseudomonadota</taxon>
        <taxon>Gammaproteobacteria</taxon>
        <taxon>Lysobacterales</taxon>
        <taxon>Marinicellaceae</taxon>
        <taxon>Marinicella</taxon>
    </lineage>
</organism>
<dbReference type="EMBL" id="SNZB01000001">
    <property type="protein sequence ID" value="TDR23445.1"/>
    <property type="molecule type" value="Genomic_DNA"/>
</dbReference>
<evidence type="ECO:0008006" key="4">
    <source>
        <dbReference type="Google" id="ProtNLM"/>
    </source>
</evidence>
<evidence type="ECO:0000313" key="2">
    <source>
        <dbReference type="EMBL" id="TDR23445.1"/>
    </source>
</evidence>
<keyword evidence="3" id="KW-1185">Reference proteome</keyword>
<comment type="caution">
    <text evidence="2">The sequence shown here is derived from an EMBL/GenBank/DDBJ whole genome shotgun (WGS) entry which is preliminary data.</text>
</comment>
<dbReference type="RefSeq" id="WP_099017912.1">
    <property type="nucleotide sequence ID" value="NZ_NIHB01000001.1"/>
</dbReference>
<dbReference type="Proteomes" id="UP000295724">
    <property type="component" value="Unassembled WGS sequence"/>
</dbReference>
<feature type="chain" id="PRO_5020921244" description="SCP domain-containing protein" evidence="1">
    <location>
        <begin position="23"/>
        <end position="234"/>
    </location>
</feature>
<sequence length="234" mass="26383">MSQQTKLFFLLILISVSTLLAAAQTQSEFDQICGNNSHAAELGQLIKGHPSQQRQSLQCNAILAEIAQQRAEQLANNSADPEITPNQVIIKGGFRVPNYYPVIGNQVEAVAKNFDQAQHALSYLLESGKHHDHIMGKGDFFALQSQLGVGFFKAQEDTQHDQWVVLIAQPWQSPKIVYQQQFNMPFKIAKGCEKDWQNSNDEFLKRKCSSMGRTKRNSNKETQLDCDEKTCEIQ</sequence>
<reference evidence="2 3" key="1">
    <citation type="submission" date="2019-03" db="EMBL/GenBank/DDBJ databases">
        <title>Genomic Encyclopedia of Type Strains, Phase IV (KMG-IV): sequencing the most valuable type-strain genomes for metagenomic binning, comparative biology and taxonomic classification.</title>
        <authorList>
            <person name="Goeker M."/>
        </authorList>
    </citation>
    <scope>NUCLEOTIDE SEQUENCE [LARGE SCALE GENOMIC DNA]</scope>
    <source>
        <strain evidence="2 3">DSM 25488</strain>
    </source>
</reference>
<keyword evidence="1" id="KW-0732">Signal</keyword>
<dbReference type="OrthoDB" id="6197722at2"/>
<gene>
    <name evidence="2" type="ORF">C8D91_0306</name>
</gene>
<feature type="signal peptide" evidence="1">
    <location>
        <begin position="1"/>
        <end position="22"/>
    </location>
</feature>
<proteinExistence type="predicted"/>
<evidence type="ECO:0000256" key="1">
    <source>
        <dbReference type="SAM" id="SignalP"/>
    </source>
</evidence>
<accession>A0A4R6XTY7</accession>
<protein>
    <recommendedName>
        <fullName evidence="4">SCP domain-containing protein</fullName>
    </recommendedName>
</protein>
<name>A0A4R6XTY7_9GAMM</name>
<evidence type="ECO:0000313" key="3">
    <source>
        <dbReference type="Proteomes" id="UP000295724"/>
    </source>
</evidence>